<sequence>MNRRWEVPAYDYVVVGAGTAGCVLASRLSENDLRSAAAVQVGHMPADDVSSGLEEGFGWCDNTIV</sequence>
<dbReference type="EMBL" id="JAKXMK010000001">
    <property type="protein sequence ID" value="MCH6164076.1"/>
    <property type="molecule type" value="Genomic_DNA"/>
</dbReference>
<protein>
    <submittedName>
        <fullName evidence="1">GMC family oxidoreductase N-terminal domain-containing protein</fullName>
    </submittedName>
</protein>
<reference evidence="1 2" key="1">
    <citation type="submission" date="2022-03" db="EMBL/GenBank/DDBJ databases">
        <title>Pseudonocardia alaer sp. nov., a novel actinomycete isolated from reed forest soil.</title>
        <authorList>
            <person name="Wang L."/>
        </authorList>
    </citation>
    <scope>NUCLEOTIDE SEQUENCE [LARGE SCALE GENOMIC DNA]</scope>
    <source>
        <strain evidence="1 2">Y-16303</strain>
    </source>
</reference>
<accession>A0ABS9T707</accession>
<dbReference type="InterPro" id="IPR036188">
    <property type="entry name" value="FAD/NAD-bd_sf"/>
</dbReference>
<evidence type="ECO:0000313" key="1">
    <source>
        <dbReference type="EMBL" id="MCH6164076.1"/>
    </source>
</evidence>
<dbReference type="SUPFAM" id="SSF51905">
    <property type="entry name" value="FAD/NAD(P)-binding domain"/>
    <property type="match status" value="1"/>
</dbReference>
<dbReference type="PROSITE" id="PS51257">
    <property type="entry name" value="PROKAR_LIPOPROTEIN"/>
    <property type="match status" value="1"/>
</dbReference>
<name>A0ABS9T707_9PSEU</name>
<dbReference type="Gene3D" id="3.50.50.60">
    <property type="entry name" value="FAD/NAD(P)-binding domain"/>
    <property type="match status" value="1"/>
</dbReference>
<organism evidence="1 2">
    <name type="scientific">Pseudonocardia alaniniphila</name>
    <dbReference type="NCBI Taxonomy" id="75291"/>
    <lineage>
        <taxon>Bacteria</taxon>
        <taxon>Bacillati</taxon>
        <taxon>Actinomycetota</taxon>
        <taxon>Actinomycetes</taxon>
        <taxon>Pseudonocardiales</taxon>
        <taxon>Pseudonocardiaceae</taxon>
        <taxon>Pseudonocardia</taxon>
    </lineage>
</organism>
<dbReference type="RefSeq" id="WP_241034113.1">
    <property type="nucleotide sequence ID" value="NZ_BAAAJF010000034.1"/>
</dbReference>
<evidence type="ECO:0000313" key="2">
    <source>
        <dbReference type="Proteomes" id="UP001299970"/>
    </source>
</evidence>
<gene>
    <name evidence="1" type="ORF">MMF94_00150</name>
</gene>
<proteinExistence type="predicted"/>
<comment type="caution">
    <text evidence="1">The sequence shown here is derived from an EMBL/GenBank/DDBJ whole genome shotgun (WGS) entry which is preliminary data.</text>
</comment>
<dbReference type="Proteomes" id="UP001299970">
    <property type="component" value="Unassembled WGS sequence"/>
</dbReference>
<keyword evidence="2" id="KW-1185">Reference proteome</keyword>